<keyword evidence="1" id="KW-1133">Transmembrane helix</keyword>
<name>A0A1C1CXR3_9EURO</name>
<dbReference type="AlphaFoldDB" id="A0A1C1CXR3"/>
<keyword evidence="3" id="KW-1185">Reference proteome</keyword>
<comment type="caution">
    <text evidence="2">The sequence shown here is derived from an EMBL/GenBank/DDBJ whole genome shotgun (WGS) entry which is preliminary data.</text>
</comment>
<keyword evidence="1" id="KW-0472">Membrane</keyword>
<evidence type="ECO:0000256" key="1">
    <source>
        <dbReference type="SAM" id="Phobius"/>
    </source>
</evidence>
<gene>
    <name evidence="2" type="ORF">CLCR_11039</name>
</gene>
<sequence length="111" mass="11988">MQDLTIPRCDRKRCKAPLDLKTLPLLWLSLTPTKPQPPAVGDMNPRRKSLPGGATKCSGYIAVGILAAQTAAIIMIIHHFVPQQQLCKQANEAGVVLAEGAVWAFGMIVVM</sequence>
<evidence type="ECO:0000313" key="3">
    <source>
        <dbReference type="Proteomes" id="UP000094526"/>
    </source>
</evidence>
<dbReference type="VEuPathDB" id="FungiDB:CLCR_11039"/>
<evidence type="ECO:0000313" key="2">
    <source>
        <dbReference type="EMBL" id="OCT53251.1"/>
    </source>
</evidence>
<dbReference type="Proteomes" id="UP000094526">
    <property type="component" value="Unassembled WGS sequence"/>
</dbReference>
<feature type="transmembrane region" description="Helical" evidence="1">
    <location>
        <begin position="93"/>
        <end position="110"/>
    </location>
</feature>
<proteinExistence type="predicted"/>
<accession>A0A1C1CXR3</accession>
<protein>
    <submittedName>
        <fullName evidence="2">Uncharacterized protein</fullName>
    </submittedName>
</protein>
<dbReference type="EMBL" id="LGRB01000008">
    <property type="protein sequence ID" value="OCT53251.1"/>
    <property type="molecule type" value="Genomic_DNA"/>
</dbReference>
<organism evidence="2 3">
    <name type="scientific">Cladophialophora carrionii</name>
    <dbReference type="NCBI Taxonomy" id="86049"/>
    <lineage>
        <taxon>Eukaryota</taxon>
        <taxon>Fungi</taxon>
        <taxon>Dikarya</taxon>
        <taxon>Ascomycota</taxon>
        <taxon>Pezizomycotina</taxon>
        <taxon>Eurotiomycetes</taxon>
        <taxon>Chaetothyriomycetidae</taxon>
        <taxon>Chaetothyriales</taxon>
        <taxon>Herpotrichiellaceae</taxon>
        <taxon>Cladophialophora</taxon>
    </lineage>
</organism>
<keyword evidence="1" id="KW-0812">Transmembrane</keyword>
<reference evidence="3" key="1">
    <citation type="submission" date="2015-07" db="EMBL/GenBank/DDBJ databases">
        <authorList>
            <person name="Teixeira M.M."/>
            <person name="Souza R.C."/>
            <person name="Almeida L.G."/>
            <person name="Vicente V.A."/>
            <person name="de Hoog S."/>
            <person name="Bocca A.L."/>
            <person name="de Almeida S.R."/>
            <person name="Vasconcelos A.T."/>
            <person name="Felipe M.S."/>
        </authorList>
    </citation>
    <scope>NUCLEOTIDE SEQUENCE [LARGE SCALE GENOMIC DNA]</scope>
    <source>
        <strain evidence="3">KSF</strain>
    </source>
</reference>
<feature type="transmembrane region" description="Helical" evidence="1">
    <location>
        <begin position="57"/>
        <end position="81"/>
    </location>
</feature>